<dbReference type="InterPro" id="IPR036291">
    <property type="entry name" value="NAD(P)-bd_dom_sf"/>
</dbReference>
<accession>H0QJS9</accession>
<organism evidence="1 2">
    <name type="scientific">Arthrobacter globiformis (strain ATCC 8010 / DSM 20124 / JCM 1332 / NBRC 12137 / NCIMB 8907 / NRRL B-2979 / 168)</name>
    <dbReference type="NCBI Taxonomy" id="1077972"/>
    <lineage>
        <taxon>Bacteria</taxon>
        <taxon>Bacillati</taxon>
        <taxon>Actinomycetota</taxon>
        <taxon>Actinomycetes</taxon>
        <taxon>Micrococcales</taxon>
        <taxon>Micrococcaceae</taxon>
        <taxon>Arthrobacter</taxon>
    </lineage>
</organism>
<keyword evidence="2" id="KW-1185">Reference proteome</keyword>
<evidence type="ECO:0000313" key="1">
    <source>
        <dbReference type="EMBL" id="GAB13080.1"/>
    </source>
</evidence>
<dbReference type="AlphaFoldDB" id="H0QJS9"/>
<sequence>MITPPQDQAASKTVLLIGATGSLGGMMSRELLEQGAELRILVRPECRRKLDADIVAESSERSISARERPISGVTATQLLWPWTNVLSQTKSTSQASHNEHEYTTDEDIVAGLAMLTEVVDRLCNGVLEG</sequence>
<name>H0QJS9_ARTG1</name>
<evidence type="ECO:0000313" key="2">
    <source>
        <dbReference type="Proteomes" id="UP000003828"/>
    </source>
</evidence>
<dbReference type="GO" id="GO:0016787">
    <property type="term" value="F:hydrolase activity"/>
    <property type="evidence" value="ECO:0007669"/>
    <property type="project" value="UniProtKB-KW"/>
</dbReference>
<reference evidence="1 2" key="1">
    <citation type="submission" date="2011-12" db="EMBL/GenBank/DDBJ databases">
        <title>Whole genome shotgun sequence of Arthrobacter globiformis NBRC 12137.</title>
        <authorList>
            <person name="Miyazawa S."/>
            <person name="Hosoyama A."/>
            <person name="Tsuchikane K."/>
            <person name="Katsumata H."/>
            <person name="Yamazaki S."/>
            <person name="Fujita N."/>
        </authorList>
    </citation>
    <scope>NUCLEOTIDE SEQUENCE [LARGE SCALE GENOMIC DNA]</scope>
    <source>
        <strain evidence="1 2">NBRC 12137</strain>
    </source>
</reference>
<dbReference type="STRING" id="1077972.ARGLB_035_00450"/>
<protein>
    <submittedName>
        <fullName evidence="1">Putative hydrolase</fullName>
    </submittedName>
</protein>
<dbReference type="EMBL" id="BAEG01000035">
    <property type="protein sequence ID" value="GAB13080.1"/>
    <property type="molecule type" value="Genomic_DNA"/>
</dbReference>
<gene>
    <name evidence="1" type="ORF">ARGLB_035_00450</name>
</gene>
<dbReference type="Gene3D" id="3.40.50.720">
    <property type="entry name" value="NAD(P)-binding Rossmann-like Domain"/>
    <property type="match status" value="1"/>
</dbReference>
<comment type="caution">
    <text evidence="1">The sequence shown here is derived from an EMBL/GenBank/DDBJ whole genome shotgun (WGS) entry which is preliminary data.</text>
</comment>
<dbReference type="OrthoDB" id="9808195at2"/>
<keyword evidence="1" id="KW-0378">Hydrolase</keyword>
<dbReference type="SUPFAM" id="SSF51735">
    <property type="entry name" value="NAD(P)-binding Rossmann-fold domains"/>
    <property type="match status" value="1"/>
</dbReference>
<dbReference type="RefSeq" id="WP_003799930.1">
    <property type="nucleotide sequence ID" value="NZ_BAEG01000035.1"/>
</dbReference>
<dbReference type="Proteomes" id="UP000003828">
    <property type="component" value="Unassembled WGS sequence"/>
</dbReference>
<proteinExistence type="predicted"/>